<gene>
    <name evidence="1" type="ORF">DAPPUDRAFT_333566</name>
</gene>
<accession>E9HT67</accession>
<reference evidence="1 2" key="1">
    <citation type="journal article" date="2011" name="Science">
        <title>The ecoresponsive genome of Daphnia pulex.</title>
        <authorList>
            <person name="Colbourne J.K."/>
            <person name="Pfrender M.E."/>
            <person name="Gilbert D."/>
            <person name="Thomas W.K."/>
            <person name="Tucker A."/>
            <person name="Oakley T.H."/>
            <person name="Tokishita S."/>
            <person name="Aerts A."/>
            <person name="Arnold G.J."/>
            <person name="Basu M.K."/>
            <person name="Bauer D.J."/>
            <person name="Caceres C.E."/>
            <person name="Carmel L."/>
            <person name="Casola C."/>
            <person name="Choi J.H."/>
            <person name="Detter J.C."/>
            <person name="Dong Q."/>
            <person name="Dusheyko S."/>
            <person name="Eads B.D."/>
            <person name="Frohlich T."/>
            <person name="Geiler-Samerotte K.A."/>
            <person name="Gerlach D."/>
            <person name="Hatcher P."/>
            <person name="Jogdeo S."/>
            <person name="Krijgsveld J."/>
            <person name="Kriventseva E.V."/>
            <person name="Kultz D."/>
            <person name="Laforsch C."/>
            <person name="Lindquist E."/>
            <person name="Lopez J."/>
            <person name="Manak J.R."/>
            <person name="Muller J."/>
            <person name="Pangilinan J."/>
            <person name="Patwardhan R.P."/>
            <person name="Pitluck S."/>
            <person name="Pritham E.J."/>
            <person name="Rechtsteiner A."/>
            <person name="Rho M."/>
            <person name="Rogozin I.B."/>
            <person name="Sakarya O."/>
            <person name="Salamov A."/>
            <person name="Schaack S."/>
            <person name="Shapiro H."/>
            <person name="Shiga Y."/>
            <person name="Skalitzky C."/>
            <person name="Smith Z."/>
            <person name="Souvorov A."/>
            <person name="Sung W."/>
            <person name="Tang Z."/>
            <person name="Tsuchiya D."/>
            <person name="Tu H."/>
            <person name="Vos H."/>
            <person name="Wang M."/>
            <person name="Wolf Y.I."/>
            <person name="Yamagata H."/>
            <person name="Yamada T."/>
            <person name="Ye Y."/>
            <person name="Shaw J.R."/>
            <person name="Andrews J."/>
            <person name="Crease T.J."/>
            <person name="Tang H."/>
            <person name="Lucas S.M."/>
            <person name="Robertson H.M."/>
            <person name="Bork P."/>
            <person name="Koonin E.V."/>
            <person name="Zdobnov E.M."/>
            <person name="Grigoriev I.V."/>
            <person name="Lynch M."/>
            <person name="Boore J.L."/>
        </authorList>
    </citation>
    <scope>NUCLEOTIDE SEQUENCE [LARGE SCALE GENOMIC DNA]</scope>
</reference>
<dbReference type="AlphaFoldDB" id="E9HT67"/>
<evidence type="ECO:0000313" key="2">
    <source>
        <dbReference type="Proteomes" id="UP000000305"/>
    </source>
</evidence>
<keyword evidence="2" id="KW-1185">Reference proteome</keyword>
<dbReference type="Proteomes" id="UP000000305">
    <property type="component" value="Unassembled WGS sequence"/>
</dbReference>
<evidence type="ECO:0000313" key="1">
    <source>
        <dbReference type="EMBL" id="EFX65063.1"/>
    </source>
</evidence>
<name>E9HT67_DAPPU</name>
<proteinExistence type="predicted"/>
<dbReference type="KEGG" id="dpx:DAPPUDRAFT_333566"/>
<dbReference type="HOGENOM" id="CLU_2944033_0_0_1"/>
<sequence length="60" mass="6667">MANKVKKELPVCLTCLEKWARVDSQDKEASQVYLESGSEGLPFVTAPNKFKAVASHDEIE</sequence>
<organism evidence="1 2">
    <name type="scientific">Daphnia pulex</name>
    <name type="common">Water flea</name>
    <dbReference type="NCBI Taxonomy" id="6669"/>
    <lineage>
        <taxon>Eukaryota</taxon>
        <taxon>Metazoa</taxon>
        <taxon>Ecdysozoa</taxon>
        <taxon>Arthropoda</taxon>
        <taxon>Crustacea</taxon>
        <taxon>Branchiopoda</taxon>
        <taxon>Diplostraca</taxon>
        <taxon>Cladocera</taxon>
        <taxon>Anomopoda</taxon>
        <taxon>Daphniidae</taxon>
        <taxon>Daphnia</taxon>
    </lineage>
</organism>
<dbReference type="EMBL" id="GL732765">
    <property type="protein sequence ID" value="EFX65063.1"/>
    <property type="molecule type" value="Genomic_DNA"/>
</dbReference>
<dbReference type="InParanoid" id="E9HT67"/>
<protein>
    <submittedName>
        <fullName evidence="1">Uncharacterized protein</fullName>
    </submittedName>
</protein>